<evidence type="ECO:0000259" key="8">
    <source>
        <dbReference type="Pfam" id="PF16953"/>
    </source>
</evidence>
<dbReference type="PANTHER" id="PTHR13547">
    <property type="match status" value="1"/>
</dbReference>
<keyword evidence="3" id="KW-0479">Metal-binding</keyword>
<keyword evidence="5" id="KW-0862">Zinc</keyword>
<dbReference type="GO" id="GO:0030678">
    <property type="term" value="C:mitochondrial ribonuclease P complex"/>
    <property type="evidence" value="ECO:0007669"/>
    <property type="project" value="TreeGrafter"/>
</dbReference>
<evidence type="ECO:0000313" key="10">
    <source>
        <dbReference type="Proteomes" id="UP000030746"/>
    </source>
</evidence>
<feature type="domain" description="PRORP" evidence="8">
    <location>
        <begin position="298"/>
        <end position="504"/>
    </location>
</feature>
<dbReference type="GO" id="GO:0004526">
    <property type="term" value="F:ribonuclease P activity"/>
    <property type="evidence" value="ECO:0007669"/>
    <property type="project" value="TreeGrafter"/>
</dbReference>
<evidence type="ECO:0000256" key="5">
    <source>
        <dbReference type="ARBA" id="ARBA00022833"/>
    </source>
</evidence>
<dbReference type="GO" id="GO:0097745">
    <property type="term" value="P:mitochondrial tRNA 5'-end processing"/>
    <property type="evidence" value="ECO:0007669"/>
    <property type="project" value="TreeGrafter"/>
</dbReference>
<evidence type="ECO:0000256" key="2">
    <source>
        <dbReference type="ARBA" id="ARBA00007626"/>
    </source>
</evidence>
<name>V4B943_LOTGI</name>
<dbReference type="OrthoDB" id="46913at2759"/>
<dbReference type="Proteomes" id="UP000030746">
    <property type="component" value="Unassembled WGS sequence"/>
</dbReference>
<dbReference type="CTD" id="20236437"/>
<evidence type="ECO:0000256" key="1">
    <source>
        <dbReference type="ARBA" id="ARBA00004173"/>
    </source>
</evidence>
<gene>
    <name evidence="9" type="ORF">LOTGIDRAFT_154869</name>
</gene>
<dbReference type="AlphaFoldDB" id="V4B943"/>
<protein>
    <recommendedName>
        <fullName evidence="8">PRORP domain-containing protein</fullName>
    </recommendedName>
</protein>
<dbReference type="PANTHER" id="PTHR13547:SF1">
    <property type="entry name" value="MITOCHONDRIAL RIBONUCLEASE P CATALYTIC SUBUNIT"/>
    <property type="match status" value="1"/>
</dbReference>
<dbReference type="STRING" id="225164.V4B943"/>
<evidence type="ECO:0000256" key="3">
    <source>
        <dbReference type="ARBA" id="ARBA00022723"/>
    </source>
</evidence>
<dbReference type="Pfam" id="PF16953">
    <property type="entry name" value="PRORP"/>
    <property type="match status" value="1"/>
</dbReference>
<dbReference type="RefSeq" id="XP_009063623.1">
    <property type="nucleotide sequence ID" value="XM_009065375.1"/>
</dbReference>
<reference evidence="9 10" key="1">
    <citation type="journal article" date="2013" name="Nature">
        <title>Insights into bilaterian evolution from three spiralian genomes.</title>
        <authorList>
            <person name="Simakov O."/>
            <person name="Marletaz F."/>
            <person name="Cho S.J."/>
            <person name="Edsinger-Gonzales E."/>
            <person name="Havlak P."/>
            <person name="Hellsten U."/>
            <person name="Kuo D.H."/>
            <person name="Larsson T."/>
            <person name="Lv J."/>
            <person name="Arendt D."/>
            <person name="Savage R."/>
            <person name="Osoegawa K."/>
            <person name="de Jong P."/>
            <person name="Grimwood J."/>
            <person name="Chapman J.A."/>
            <person name="Shapiro H."/>
            <person name="Aerts A."/>
            <person name="Otillar R.P."/>
            <person name="Terry A.Y."/>
            <person name="Boore J.L."/>
            <person name="Grigoriev I.V."/>
            <person name="Lindberg D.R."/>
            <person name="Seaver E.C."/>
            <person name="Weisblat D.A."/>
            <person name="Putnam N.H."/>
            <person name="Rokhsar D.S."/>
        </authorList>
    </citation>
    <scope>NUCLEOTIDE SEQUENCE [LARGE SCALE GENOMIC DNA]</scope>
</reference>
<sequence>TRAMSILVTCRRLALTVRRVSLKTQLPIKISKLYPSIQYAIHLKNYSQSRKSATETPEMVLRASPMWMEQLNKSEIDFQILPDLCESILKQDQEVLTVNVGKLWQSICARYIHNEKKVDQAIKMFSYLQTLNPNDIQPAVYAILMGSFRGTGKQYEQVILNIWEKLKDFSDIFPSILLPYITQGLCETTRWKEALDIIEMEKEQTNFASINMWKPILIKAVKEGDAEIASFLLNGITISINLGLRFQITGLVQELFQLVTDEQVEFNMKDFCDILEIMRHQPDQSIAKDIMQYFKQYCISCGHKLPAVSITEAEMEGLNDQILNKLILKSDVYLNTNPDEVKRFLKMVETEGPFDVVLDGCNVGIGNCRGGTILLAVEYFKKEKAKKILVIGRDHMKNWKFMNKVKENAIFFPVNNISKDDPFILYAASRSPNTYFVSHDNYSNQVHGDIDREYYPIFCKWLFHRQIKHFLFSNQTINVLYPQETDVVPSYNNQMYHIPCMNDDKIFWLCAKKNW</sequence>
<dbReference type="GeneID" id="20236437"/>
<dbReference type="GO" id="GO:0001682">
    <property type="term" value="P:tRNA 5'-leader removal"/>
    <property type="evidence" value="ECO:0007669"/>
    <property type="project" value="TreeGrafter"/>
</dbReference>
<keyword evidence="4" id="KW-0378">Hydrolase</keyword>
<evidence type="ECO:0000313" key="9">
    <source>
        <dbReference type="EMBL" id="ESO85374.1"/>
    </source>
</evidence>
<dbReference type="KEGG" id="lgi:LOTGIDRAFT_154869"/>
<dbReference type="Gene3D" id="3.40.50.11980">
    <property type="match status" value="1"/>
</dbReference>
<evidence type="ECO:0000256" key="4">
    <source>
        <dbReference type="ARBA" id="ARBA00022801"/>
    </source>
</evidence>
<feature type="non-terminal residue" evidence="9">
    <location>
        <position position="1"/>
    </location>
</feature>
<evidence type="ECO:0000256" key="7">
    <source>
        <dbReference type="ARBA" id="ARBA00023128"/>
    </source>
</evidence>
<keyword evidence="7" id="KW-0496">Mitochondrion</keyword>
<organism evidence="9 10">
    <name type="scientific">Lottia gigantea</name>
    <name type="common">Giant owl limpet</name>
    <dbReference type="NCBI Taxonomy" id="225164"/>
    <lineage>
        <taxon>Eukaryota</taxon>
        <taxon>Metazoa</taxon>
        <taxon>Spiralia</taxon>
        <taxon>Lophotrochozoa</taxon>
        <taxon>Mollusca</taxon>
        <taxon>Gastropoda</taxon>
        <taxon>Patellogastropoda</taxon>
        <taxon>Lottioidea</taxon>
        <taxon>Lottiidae</taxon>
        <taxon>Lottia</taxon>
    </lineage>
</organism>
<dbReference type="OMA" id="VKEPIRY"/>
<keyword evidence="10" id="KW-1185">Reference proteome</keyword>
<comment type="similarity">
    <text evidence="2">Belongs to the PPR family. P subfamily.</text>
</comment>
<keyword evidence="6" id="KW-0809">Transit peptide</keyword>
<accession>V4B943</accession>
<dbReference type="InterPro" id="IPR031595">
    <property type="entry name" value="PRORP_C"/>
</dbReference>
<evidence type="ECO:0000256" key="6">
    <source>
        <dbReference type="ARBA" id="ARBA00022946"/>
    </source>
</evidence>
<dbReference type="HOGENOM" id="CLU_033070_1_0_1"/>
<proteinExistence type="inferred from homology"/>
<comment type="subcellular location">
    <subcellularLocation>
        <location evidence="1">Mitochondrion</location>
    </subcellularLocation>
</comment>
<dbReference type="EMBL" id="KB203274">
    <property type="protein sequence ID" value="ESO85374.1"/>
    <property type="molecule type" value="Genomic_DNA"/>
</dbReference>
<dbReference type="GO" id="GO:0046872">
    <property type="term" value="F:metal ion binding"/>
    <property type="evidence" value="ECO:0007669"/>
    <property type="project" value="UniProtKB-KW"/>
</dbReference>